<reference evidence="1" key="1">
    <citation type="submission" date="2021-05" db="EMBL/GenBank/DDBJ databases">
        <authorList>
            <person name="Scholz U."/>
            <person name="Mascher M."/>
            <person name="Fiebig A."/>
        </authorList>
    </citation>
    <scope>NUCLEOTIDE SEQUENCE [LARGE SCALE GENOMIC DNA]</scope>
</reference>
<sequence length="420" mass="45698">MDYSTPLSLFDRATFDLFVPVVFVFPAPTPSNEALKGGLHRAVAAYPQLAGRLVVDQHGRRSIHVNNQGVLVLEAAASVELANVDFVVDGRVVSDIGAMYPRLPQPEESIGSAVLQMKLTRYSCGGLVVGLTFHHQVLDGTALDGFLTTWSRAVRQGADFTPPSPLLDRGFFLADADADAGRVPLFDHGSTEFKTSSGDDHRGRGICRDMKTVMVSFTPEFIAGLKARVGTTCTRFQCLLAHMWKKTTQARGLSPEEFTQVRVAVNCRGRARPIVPSDYLGNMVLWAFPRLQARDVLSSTYGHVVSVIRQAVARVDADYIQSFLDYGAAADARGQELRATAPPHGAMCGPDIEVDSWLGFGYHRLDFGGGPQSLLLLPDMPAEGIMVFMPCVDNKGGVDVLIALEEEHVTPFLKICHSLI</sequence>
<evidence type="ECO:0000313" key="2">
    <source>
        <dbReference type="Proteomes" id="UP001732700"/>
    </source>
</evidence>
<evidence type="ECO:0000313" key="1">
    <source>
        <dbReference type="EnsemblPlants" id="AVESA.00010b.r2.4DG0730590.1.CDS"/>
    </source>
</evidence>
<reference evidence="1" key="2">
    <citation type="submission" date="2025-09" db="UniProtKB">
        <authorList>
            <consortium name="EnsemblPlants"/>
        </authorList>
    </citation>
    <scope>IDENTIFICATION</scope>
</reference>
<dbReference type="EnsemblPlants" id="AVESA.00010b.r2.4DG0730590.1">
    <property type="protein sequence ID" value="AVESA.00010b.r2.4DG0730590.1.CDS"/>
    <property type="gene ID" value="AVESA.00010b.r2.4DG0730590"/>
</dbReference>
<organism evidence="1 2">
    <name type="scientific">Avena sativa</name>
    <name type="common">Oat</name>
    <dbReference type="NCBI Taxonomy" id="4498"/>
    <lineage>
        <taxon>Eukaryota</taxon>
        <taxon>Viridiplantae</taxon>
        <taxon>Streptophyta</taxon>
        <taxon>Embryophyta</taxon>
        <taxon>Tracheophyta</taxon>
        <taxon>Spermatophyta</taxon>
        <taxon>Magnoliopsida</taxon>
        <taxon>Liliopsida</taxon>
        <taxon>Poales</taxon>
        <taxon>Poaceae</taxon>
        <taxon>BOP clade</taxon>
        <taxon>Pooideae</taxon>
        <taxon>Poodae</taxon>
        <taxon>Poeae</taxon>
        <taxon>Poeae Chloroplast Group 1 (Aveneae type)</taxon>
        <taxon>Aveninae</taxon>
        <taxon>Avena</taxon>
    </lineage>
</organism>
<name>A0ACD5X095_AVESA</name>
<accession>A0ACD5X095</accession>
<keyword evidence="2" id="KW-1185">Reference proteome</keyword>
<proteinExistence type="predicted"/>
<protein>
    <submittedName>
        <fullName evidence="1">Uncharacterized protein</fullName>
    </submittedName>
</protein>
<dbReference type="Proteomes" id="UP001732700">
    <property type="component" value="Chromosome 4D"/>
</dbReference>